<dbReference type="GO" id="GO:0006264">
    <property type="term" value="P:mitochondrial DNA replication"/>
    <property type="evidence" value="ECO:0007669"/>
    <property type="project" value="TreeGrafter"/>
</dbReference>
<proteinExistence type="inferred from homology"/>
<keyword evidence="1" id="KW-0269">Exonuclease</keyword>
<keyword evidence="1" id="KW-0540">Nuclease</keyword>
<comment type="caution">
    <text evidence="2">The sequence shown here is derived from an EMBL/GenBank/DDBJ whole genome shotgun (WGS) entry which is preliminary data.</text>
</comment>
<dbReference type="EC" id="3.1.-.-" evidence="1"/>
<comment type="subcellular location">
    <subcellularLocation>
        <location evidence="1">Mitochondrion</location>
    </subcellularLocation>
</comment>
<sequence>MVHLWRCLQYRGVNPCSSALERVLRFAGNSGCDQSSRSTHTDSNKTSQLWFDLDKLETMNRRELQQICKKCGIKANNKTSILVSDLKEFHSLQLTNPNSVLRFPFIAQTNSANFTPVKGDKKYFLPTGLKLDKNNILFSSTESPGQWISGEVKKLHKAVKSKGIITKTVGEYKGTTDKTKQGEFPVKGDMYLAKNASVSAILNSASNRFMIAIWQKQQIEKMGEEMFNEYRNLLAKSGKKFHSCMTDILHKKTEETGEFPELVSSLIKSVSKTGILKLLTKDKVLATEEYVTHSSIGYSGTFDGLAIYNGVPCLIEWKTSQNPRPTLDSCFDAPFQVVAYAGAINSHPVMRIPVTSCLIVVAHHDGSEADVHWMDLDTCEKFWQKWLIKVLKYKEKVESVSGKSDAS</sequence>
<reference evidence="2 3" key="1">
    <citation type="journal article" date="2018" name="Sci. Rep.">
        <title>Comparative analysis of the Pocillopora damicornis genome highlights role of immune system in coral evolution.</title>
        <authorList>
            <person name="Cunning R."/>
            <person name="Bay R.A."/>
            <person name="Gillette P."/>
            <person name="Baker A.C."/>
            <person name="Traylor-Knowles N."/>
        </authorList>
    </citation>
    <scope>NUCLEOTIDE SEQUENCE [LARGE SCALE GENOMIC DNA]</scope>
    <source>
        <strain evidence="2">RSMAS</strain>
        <tissue evidence="2">Whole animal</tissue>
    </source>
</reference>
<feature type="active site" evidence="1">
    <location>
        <position position="303"/>
    </location>
</feature>
<dbReference type="AlphaFoldDB" id="A0A3M6UUN5"/>
<comment type="function">
    <text evidence="1">Metal-dependent single-stranded DNA (ssDNA) exonuclease involved in mitochondrial genome maintenance.</text>
</comment>
<keyword evidence="1" id="KW-0496">Mitochondrion</keyword>
<name>A0A3M6UUN5_POCDA</name>
<keyword evidence="3" id="KW-1185">Reference proteome</keyword>
<dbReference type="GO" id="GO:0043504">
    <property type="term" value="P:mitochondrial DNA repair"/>
    <property type="evidence" value="ECO:0007669"/>
    <property type="project" value="UniProtKB-UniRule"/>
</dbReference>
<dbReference type="PANTHER" id="PTHR31340">
    <property type="entry name" value="MITOCHONDRIAL GENOME MAINTENANCE EXONUCLEASE 1"/>
    <property type="match status" value="1"/>
</dbReference>
<dbReference type="GO" id="GO:0005739">
    <property type="term" value="C:mitochondrion"/>
    <property type="evidence" value="ECO:0007669"/>
    <property type="project" value="UniProtKB-SubCell"/>
</dbReference>
<evidence type="ECO:0000313" key="2">
    <source>
        <dbReference type="EMBL" id="RMX57382.1"/>
    </source>
</evidence>
<dbReference type="Proteomes" id="UP000275408">
    <property type="component" value="Unassembled WGS sequence"/>
</dbReference>
<dbReference type="PANTHER" id="PTHR31340:SF5">
    <property type="entry name" value="MITOCHONDRIAL GENOME MAINTENANCE EXONUCLEASE 1"/>
    <property type="match status" value="1"/>
</dbReference>
<accession>A0A3M6UUN5</accession>
<organism evidence="2 3">
    <name type="scientific">Pocillopora damicornis</name>
    <name type="common">Cauliflower coral</name>
    <name type="synonym">Millepora damicornis</name>
    <dbReference type="NCBI Taxonomy" id="46731"/>
    <lineage>
        <taxon>Eukaryota</taxon>
        <taxon>Metazoa</taxon>
        <taxon>Cnidaria</taxon>
        <taxon>Anthozoa</taxon>
        <taxon>Hexacorallia</taxon>
        <taxon>Scleractinia</taxon>
        <taxon>Astrocoeniina</taxon>
        <taxon>Pocilloporidae</taxon>
        <taxon>Pocillopora</taxon>
    </lineage>
</organism>
<gene>
    <name evidence="2" type="ORF">pdam_00016021</name>
</gene>
<protein>
    <recommendedName>
        <fullName evidence="1">Mitochondrial genome maintenance exonuclease 1</fullName>
        <ecNumber evidence="1">3.1.-.-</ecNumber>
    </recommendedName>
</protein>
<feature type="active site" evidence="1">
    <location>
        <position position="316"/>
    </location>
</feature>
<feature type="active site" evidence="1">
    <location>
        <position position="318"/>
    </location>
</feature>
<dbReference type="OMA" id="AINSHPV"/>
<dbReference type="EMBL" id="RCHS01000659">
    <property type="protein sequence ID" value="RMX57382.1"/>
    <property type="molecule type" value="Genomic_DNA"/>
</dbReference>
<evidence type="ECO:0000256" key="1">
    <source>
        <dbReference type="HAMAP-Rule" id="MF_03030"/>
    </source>
</evidence>
<dbReference type="GO" id="GO:0008297">
    <property type="term" value="F:single-stranded DNA exodeoxyribonuclease activity"/>
    <property type="evidence" value="ECO:0007669"/>
    <property type="project" value="UniProtKB-UniRule"/>
</dbReference>
<evidence type="ECO:0000313" key="3">
    <source>
        <dbReference type="Proteomes" id="UP000275408"/>
    </source>
</evidence>
<keyword evidence="1" id="KW-0378">Hydrolase</keyword>
<dbReference type="HAMAP" id="MF_03030">
    <property type="entry name" value="MGME1"/>
    <property type="match status" value="1"/>
</dbReference>
<comment type="similarity">
    <text evidence="1">Belongs to the MGME1 family.</text>
</comment>
<dbReference type="OrthoDB" id="5777131at2759"/>